<evidence type="ECO:0000259" key="18">
    <source>
        <dbReference type="PROSITE" id="PS50950"/>
    </source>
</evidence>
<dbReference type="Pfam" id="PF06418">
    <property type="entry name" value="CTP_synth_N"/>
    <property type="match status" value="2"/>
</dbReference>
<dbReference type="PROSITE" id="PS50982">
    <property type="entry name" value="MBD"/>
    <property type="match status" value="1"/>
</dbReference>
<comment type="similarity">
    <text evidence="2 15">Belongs to the CTP synthase family.</text>
</comment>
<keyword evidence="4" id="KW-0479">Metal-binding</keyword>
<dbReference type="Gene3D" id="6.20.210.20">
    <property type="entry name" value="THAP domain"/>
    <property type="match status" value="1"/>
</dbReference>
<dbReference type="InterPro" id="IPR019786">
    <property type="entry name" value="Zinc_finger_PHD-type_CS"/>
</dbReference>
<dbReference type="GO" id="GO:0005694">
    <property type="term" value="C:chromosome"/>
    <property type="evidence" value="ECO:0007669"/>
    <property type="project" value="UniProtKB-ARBA"/>
</dbReference>
<evidence type="ECO:0000256" key="6">
    <source>
        <dbReference type="ARBA" id="ARBA00022771"/>
    </source>
</evidence>
<dbReference type="SUPFAM" id="SSF54160">
    <property type="entry name" value="Chromo domain-like"/>
    <property type="match status" value="1"/>
</dbReference>
<dbReference type="PROSITE" id="PS00028">
    <property type="entry name" value="ZINC_FINGER_C2H2_1"/>
    <property type="match status" value="1"/>
</dbReference>
<gene>
    <name evidence="20" type="ORF">DBV15_01413</name>
</gene>
<feature type="region of interest" description="Disordered" evidence="16">
    <location>
        <begin position="165"/>
        <end position="225"/>
    </location>
</feature>
<evidence type="ECO:0000256" key="9">
    <source>
        <dbReference type="ARBA" id="ARBA00022962"/>
    </source>
</evidence>
<dbReference type="CDD" id="cd01746">
    <property type="entry name" value="GATase1_CTP_Synthase"/>
    <property type="match status" value="1"/>
</dbReference>
<dbReference type="Pfam" id="PF00117">
    <property type="entry name" value="GATase"/>
    <property type="match status" value="1"/>
</dbReference>
<keyword evidence="21" id="KW-1185">Reference proteome</keyword>
<evidence type="ECO:0000256" key="2">
    <source>
        <dbReference type="ARBA" id="ARBA00007533"/>
    </source>
</evidence>
<evidence type="ECO:0000256" key="5">
    <source>
        <dbReference type="ARBA" id="ARBA00022741"/>
    </source>
</evidence>
<dbReference type="PROSITE" id="PS50157">
    <property type="entry name" value="ZINC_FINGER_C2H2_2"/>
    <property type="match status" value="1"/>
</dbReference>
<dbReference type="FunFam" id="3.40.50.300:FF:000207">
    <property type="entry name" value="CTP synthase"/>
    <property type="match status" value="1"/>
</dbReference>
<dbReference type="InterPro" id="IPR006612">
    <property type="entry name" value="THAP_Znf"/>
</dbReference>
<evidence type="ECO:0000256" key="1">
    <source>
        <dbReference type="ARBA" id="ARBA00005171"/>
    </source>
</evidence>
<evidence type="ECO:0000256" key="11">
    <source>
        <dbReference type="ARBA" id="ARBA00023125"/>
    </source>
</evidence>
<dbReference type="FunFam" id="3.40.50.880:FF:000069">
    <property type="entry name" value="CTP synthase"/>
    <property type="match status" value="1"/>
</dbReference>
<dbReference type="SUPFAM" id="SSF52540">
    <property type="entry name" value="P-loop containing nucleoside triphosphate hydrolases"/>
    <property type="match status" value="2"/>
</dbReference>
<feature type="region of interest" description="Disordered" evidence="16">
    <location>
        <begin position="917"/>
        <end position="976"/>
    </location>
</feature>
<dbReference type="CDD" id="cd20386">
    <property type="entry name" value="Tudor_PHF20-like"/>
    <property type="match status" value="1"/>
</dbReference>
<evidence type="ECO:0000256" key="15">
    <source>
        <dbReference type="RuleBase" id="RU810713"/>
    </source>
</evidence>
<feature type="domain" description="MBD" evidence="19">
    <location>
        <begin position="541"/>
        <end position="614"/>
    </location>
</feature>
<comment type="caution">
    <text evidence="20">The sequence shown here is derived from an EMBL/GenBank/DDBJ whole genome shotgun (WGS) entry which is preliminary data.</text>
</comment>
<dbReference type="GO" id="GO:0003677">
    <property type="term" value="F:DNA binding"/>
    <property type="evidence" value="ECO:0007669"/>
    <property type="project" value="UniProtKB-UniRule"/>
</dbReference>
<dbReference type="Gene3D" id="3.30.890.10">
    <property type="entry name" value="Methyl-cpg-binding Protein 2, Chain A"/>
    <property type="match status" value="1"/>
</dbReference>
<feature type="region of interest" description="Disordered" evidence="16">
    <location>
        <begin position="437"/>
        <end position="465"/>
    </location>
</feature>
<dbReference type="GO" id="GO:0044210">
    <property type="term" value="P:'de novo' CTP biosynthetic process"/>
    <property type="evidence" value="ECO:0007669"/>
    <property type="project" value="UniProtKB-UniRule"/>
</dbReference>
<evidence type="ECO:0000256" key="7">
    <source>
        <dbReference type="ARBA" id="ARBA00022833"/>
    </source>
</evidence>
<dbReference type="Proteomes" id="UP000310200">
    <property type="component" value="Unassembled WGS sequence"/>
</dbReference>
<dbReference type="GO" id="GO:0019856">
    <property type="term" value="P:pyrimidine nucleobase biosynthetic process"/>
    <property type="evidence" value="ECO:0007669"/>
    <property type="project" value="TreeGrafter"/>
</dbReference>
<organism evidence="20 21">
    <name type="scientific">Temnothorax longispinosus</name>
    <dbReference type="NCBI Taxonomy" id="300112"/>
    <lineage>
        <taxon>Eukaryota</taxon>
        <taxon>Metazoa</taxon>
        <taxon>Ecdysozoa</taxon>
        <taxon>Arthropoda</taxon>
        <taxon>Hexapoda</taxon>
        <taxon>Insecta</taxon>
        <taxon>Pterygota</taxon>
        <taxon>Neoptera</taxon>
        <taxon>Endopterygota</taxon>
        <taxon>Hymenoptera</taxon>
        <taxon>Apocrita</taxon>
        <taxon>Aculeata</taxon>
        <taxon>Formicoidea</taxon>
        <taxon>Formicidae</taxon>
        <taxon>Myrmicinae</taxon>
        <taxon>Temnothorax</taxon>
    </lineage>
</organism>
<dbReference type="CDD" id="cd20104">
    <property type="entry name" value="MBT_PHF20L1-like"/>
    <property type="match status" value="1"/>
</dbReference>
<evidence type="ECO:0000256" key="16">
    <source>
        <dbReference type="SAM" id="MobiDB-lite"/>
    </source>
</evidence>
<evidence type="ECO:0000256" key="8">
    <source>
        <dbReference type="ARBA" id="ARBA00022840"/>
    </source>
</evidence>
<dbReference type="GO" id="GO:0005737">
    <property type="term" value="C:cytoplasm"/>
    <property type="evidence" value="ECO:0007669"/>
    <property type="project" value="TreeGrafter"/>
</dbReference>
<dbReference type="InterPro" id="IPR027417">
    <property type="entry name" value="P-loop_NTPase"/>
</dbReference>
<dbReference type="InterPro" id="IPR004468">
    <property type="entry name" value="CTP_synthase"/>
</dbReference>
<dbReference type="PROSITE" id="PS50950">
    <property type="entry name" value="ZF_THAP"/>
    <property type="match status" value="1"/>
</dbReference>
<dbReference type="NCBIfam" id="TIGR00337">
    <property type="entry name" value="PyrG"/>
    <property type="match status" value="1"/>
</dbReference>
<dbReference type="InterPro" id="IPR016197">
    <property type="entry name" value="Chromo-like_dom_sf"/>
</dbReference>
<dbReference type="InterPro" id="IPR011011">
    <property type="entry name" value="Znf_FYVE_PHD"/>
</dbReference>
<dbReference type="Pfam" id="PF05485">
    <property type="entry name" value="THAP"/>
    <property type="match status" value="1"/>
</dbReference>
<dbReference type="CDD" id="cd01396">
    <property type="entry name" value="MeCP2_MBD"/>
    <property type="match status" value="1"/>
</dbReference>
<dbReference type="GO" id="GO:0005524">
    <property type="term" value="F:ATP binding"/>
    <property type="evidence" value="ECO:0007669"/>
    <property type="project" value="UniProtKB-KW"/>
</dbReference>
<keyword evidence="11 14" id="KW-0238">DNA-binding</keyword>
<dbReference type="Gene3D" id="2.30.30.140">
    <property type="match status" value="2"/>
</dbReference>
<proteinExistence type="inferred from homology"/>
<dbReference type="InterPro" id="IPR002999">
    <property type="entry name" value="Tudor"/>
</dbReference>
<evidence type="ECO:0000259" key="17">
    <source>
        <dbReference type="PROSITE" id="PS50157"/>
    </source>
</evidence>
<dbReference type="EC" id="6.3.4.2" evidence="15"/>
<dbReference type="SUPFAM" id="SSF54171">
    <property type="entry name" value="DNA-binding domain"/>
    <property type="match status" value="1"/>
</dbReference>
<keyword evidence="9 15" id="KW-0315">Glutamine amidotransferase</keyword>
<dbReference type="UniPathway" id="UPA00159">
    <property type="reaction ID" value="UER00277"/>
</dbReference>
<dbReference type="Pfam" id="PF20826">
    <property type="entry name" value="PHD_5"/>
    <property type="match status" value="1"/>
</dbReference>
<feature type="region of interest" description="Disordered" evidence="16">
    <location>
        <begin position="506"/>
        <end position="543"/>
    </location>
</feature>
<evidence type="ECO:0000256" key="14">
    <source>
        <dbReference type="PROSITE-ProRule" id="PRU00309"/>
    </source>
</evidence>
<evidence type="ECO:0000256" key="13">
    <source>
        <dbReference type="PROSITE-ProRule" id="PRU00042"/>
    </source>
</evidence>
<evidence type="ECO:0000256" key="10">
    <source>
        <dbReference type="ARBA" id="ARBA00022975"/>
    </source>
</evidence>
<sequence length="1999" mass="226108">MKRRRIPRSRAEGRVSSTVTAAAVAAATAATAAGAMGMARKCCVRSCKADVREARAKGLPLHKFPKDAALRDRWLASGGFEESFKPTPGQVVCHRHFKRADYETARGGHKLLLKRGSVPTVFADYDEHPDPVIMSVKSSTSYAQEDLDLINSEILNLEHSASPLLSEARTPKSDSCGETCYSRPESSADSLNLPDSTEVTDNEYKATNPREESKVSAKDKSTENSVDNKVNTVAMQLGIVEPETAMKTGAKDLKEELKLPGDKEFDKSEELKPKVLNRGGLKFFPGAKLEAKDFNEKYSAKVVETDWDEREVLIHFDKWSSRFDEWIPMDSSRLRVLQSPQKEAKMREFSVGERILATWADGKKYPAKVSAVLTNDRYNVLFDDGYAKIVKSSKMTKIAANPTKQLNEVDGYIGSKQERRDKKRRHTVMELFNIHSRKRTKHDTEKAPKKEETVVKESGEGSAESKIEMDGTLYGPCYDPGTDLLKGFETSSLKIKSYSKKSKKEVPKIEMDPEENVGPEWVDGEPRGTESYIVDGNDGPRRSIIVPDKRLPAGWEKHFTQRKAGSSAGKWDVLFIHKQTGKKFRSRNDIRVFMENQGQYDFDPEKFDFCIHRRKRNHAHRVKQEVTPEAPKKIKTLLPKTKTSTPETTLLPTMTNSEVYVLDDGGEVDLDLGNYERFLDITLHKDNNITTGQIYQYVITKERRGDYLGKTVQAVFIGLRGGLRVEMEDSAYKCPKEGCNKNFRKENLLQMHIKHYHPEYSKFLGSTPKVEDLAYARTIGESVEDIIPKKSITFSEKINKSAKKKSLPEKSSSTLLQSAVNTMQPTSPSIPGPMMPEEVELDQSEKCNDLQKEDTKLETMSQISNHSMEIDDDIERKRENVCALSPGTLFDMRVKEEKAQGGIKTLLPVRPVAISEAQRADRTKSLDEMAHGERVKNQKKKQLTEHSVDLPAKAKKRHGMSDLTDNFGDQDDSAMDVEGPTALMYRYSRRKSDSKSDENSQNSQLNDSRIEKADPLKGDAIKTNINNDAEGSEGVMMMINGELVKVEQLRREEIINCTCGFMEEDGLMIQCDLCLCWQHGHCNFIEKEKDVPEKYICYICQNPYRLRPSKKYYHDQDWIKEGKLSSLSNRTRNQHKINQRTAMLKRSYDLVAALLQIQQLLHSMRVKINVAEKKDHPKLYLWAKNWEKMDVPKIDMEPVPVMEITKAASFTDTNSEIPRRVETKADIKLSIKDDQDEKSIASDSELMKILEEDSTHSDESRIISKKEGSNSKDSHILLDALTGGNSDIKEENSATSDIKTESADLLAEKTIIDDPVSENLNSESPVNNVQQESSITNVKNEVSALPQPFIPEPEAPIDPAECRMRLLEHIEHFQCHIDSRLTSIEAQIFALEAMDPDELVSDPLVQPRTKQTVQMLLRDLNTFHSVRFEDRTVWTAEVRGLSRACERISLSRGAHLSSHGLADMKYILVTGGVISGVGKGVIASSFGTILKHCNIRVTSIKIDPYINIDAGTFSPYEHGEVYVLDDGGEVDLDLGNYERFLDITLHKDNNITTGQIYQYVITKERRGDYLGKTVQVVPHITDAIQEWVEKIANQSVTKDGAIPEVCIVELGGTIGDIEGMPFVEAFRQFQFRVNRENFCVAHVSLVPQPKSTGEHKTKPTQSSVRELRGLGLSPDLIVCRSENPIGNSVKEKISNFCHVAPEQVITIHDLTSIYRVPLLMEYQGVIEFLNDRLQLNIGMARPRCFMRKWRDLAERVDHLRKDVNIALVGKYTKLEDSYASVTKALQHASIEAGYKLNLTFIEAANLEQTTKSENPVLYHEAWQQLCKSNGVIVPGGFGKRGMEGKMEACKWCRENDKPFLGICLGLQAAVIEFARNVLNLVTANTTEIDPDTNSPVVIDMPEHTQGMMGGTMRLGKRQTRFYNNNSILKKLYDNNDVIEERHRHRYEINPDYVNDLEAAGLKFVDDDYMMEEMTKQHLSGSATIRIYYFKYLLENIYYF</sequence>
<dbReference type="Gene3D" id="3.30.40.10">
    <property type="entry name" value="Zinc/RING finger domain, C3HC4 (zinc finger)"/>
    <property type="match status" value="1"/>
</dbReference>
<name>A0A4S2KZT5_9HYME</name>
<keyword evidence="5 15" id="KW-0547">Nucleotide-binding</keyword>
<dbReference type="GO" id="GO:0042802">
    <property type="term" value="F:identical protein binding"/>
    <property type="evidence" value="ECO:0007669"/>
    <property type="project" value="TreeGrafter"/>
</dbReference>
<dbReference type="GO" id="GO:0008270">
    <property type="term" value="F:zinc ion binding"/>
    <property type="evidence" value="ECO:0007669"/>
    <property type="project" value="UniProtKB-KW"/>
</dbReference>
<dbReference type="SMART" id="SM00333">
    <property type="entry name" value="TUDOR"/>
    <property type="match status" value="1"/>
</dbReference>
<evidence type="ECO:0000256" key="4">
    <source>
        <dbReference type="ARBA" id="ARBA00022723"/>
    </source>
</evidence>
<keyword evidence="6 13" id="KW-0863">Zinc-finger</keyword>
<dbReference type="InterPro" id="IPR001739">
    <property type="entry name" value="Methyl_CpG_DNA-bd"/>
</dbReference>
<keyword evidence="8 15" id="KW-0067">ATP-binding</keyword>
<dbReference type="InterPro" id="IPR017456">
    <property type="entry name" value="CTP_synthase_N"/>
</dbReference>
<dbReference type="InterPro" id="IPR016177">
    <property type="entry name" value="DNA-bd_dom_sf"/>
</dbReference>
<dbReference type="GO" id="GO:0003883">
    <property type="term" value="F:CTP synthase activity"/>
    <property type="evidence" value="ECO:0007669"/>
    <property type="project" value="UniProtKB-UniRule"/>
</dbReference>
<dbReference type="Gene3D" id="3.40.50.880">
    <property type="match status" value="1"/>
</dbReference>
<feature type="region of interest" description="Disordered" evidence="16">
    <location>
        <begin position="988"/>
        <end position="1016"/>
    </location>
</feature>
<dbReference type="NCBIfam" id="NF003792">
    <property type="entry name" value="PRK05380.1"/>
    <property type="match status" value="1"/>
</dbReference>
<dbReference type="PROSITE" id="PS51273">
    <property type="entry name" value="GATASE_TYPE_1"/>
    <property type="match status" value="1"/>
</dbReference>
<dbReference type="InterPro" id="IPR029062">
    <property type="entry name" value="Class_I_gatase-like"/>
</dbReference>
<dbReference type="SUPFAM" id="SSF52317">
    <property type="entry name" value="Class I glutamine amidotransferase-like"/>
    <property type="match status" value="1"/>
</dbReference>
<dbReference type="SUPFAM" id="SSF57716">
    <property type="entry name" value="Glucocorticoid receptor-like (DNA-binding domain)"/>
    <property type="match status" value="1"/>
</dbReference>
<dbReference type="SUPFAM" id="SSF63748">
    <property type="entry name" value="Tudor/PWWP/MBT"/>
    <property type="match status" value="1"/>
</dbReference>
<dbReference type="Pfam" id="PF01429">
    <property type="entry name" value="MBD"/>
    <property type="match status" value="1"/>
</dbReference>
<dbReference type="PROSITE" id="PS01359">
    <property type="entry name" value="ZF_PHD_1"/>
    <property type="match status" value="1"/>
</dbReference>
<evidence type="ECO:0000313" key="20">
    <source>
        <dbReference type="EMBL" id="TGZ55681.1"/>
    </source>
</evidence>
<comment type="catalytic activity">
    <reaction evidence="12 15">
        <text>UTP + L-glutamine + ATP + H2O = CTP + L-glutamate + ADP + phosphate + 2 H(+)</text>
        <dbReference type="Rhea" id="RHEA:26426"/>
        <dbReference type="ChEBI" id="CHEBI:15377"/>
        <dbReference type="ChEBI" id="CHEBI:15378"/>
        <dbReference type="ChEBI" id="CHEBI:29985"/>
        <dbReference type="ChEBI" id="CHEBI:30616"/>
        <dbReference type="ChEBI" id="CHEBI:37563"/>
        <dbReference type="ChEBI" id="CHEBI:43474"/>
        <dbReference type="ChEBI" id="CHEBI:46398"/>
        <dbReference type="ChEBI" id="CHEBI:58359"/>
        <dbReference type="ChEBI" id="CHEBI:456216"/>
        <dbReference type="EC" id="6.3.4.2"/>
    </reaction>
</comment>
<reference evidence="20 21" key="1">
    <citation type="journal article" date="2019" name="Philos. Trans. R. Soc. Lond., B, Biol. Sci.">
        <title>Ant behaviour and brain gene expression of defending hosts depend on the ecological success of the intruding social parasite.</title>
        <authorList>
            <person name="Kaur R."/>
            <person name="Stoldt M."/>
            <person name="Jongepier E."/>
            <person name="Feldmeyer B."/>
            <person name="Menzel F."/>
            <person name="Bornberg-Bauer E."/>
            <person name="Foitzik S."/>
        </authorList>
    </citation>
    <scope>NUCLEOTIDE SEQUENCE [LARGE SCALE GENOMIC DNA]</scope>
    <source>
        <tissue evidence="20">Whole body</tissue>
    </source>
</reference>
<keyword evidence="10 15" id="KW-0665">Pyrimidine biosynthesis</keyword>
<evidence type="ECO:0000259" key="19">
    <source>
        <dbReference type="PROSITE" id="PS50982"/>
    </source>
</evidence>
<dbReference type="GO" id="GO:0097268">
    <property type="term" value="C:cytoophidium"/>
    <property type="evidence" value="ECO:0007669"/>
    <property type="project" value="TreeGrafter"/>
</dbReference>
<dbReference type="SMART" id="SM00980">
    <property type="entry name" value="THAP"/>
    <property type="match status" value="1"/>
</dbReference>
<feature type="compositionally biased region" description="Basic and acidic residues" evidence="16">
    <location>
        <begin position="918"/>
        <end position="948"/>
    </location>
</feature>
<comment type="pathway">
    <text evidence="1 15">Pyrimidine metabolism; CTP biosynthesis via de novo pathway; CTP from UDP: step 2/2.</text>
</comment>
<dbReference type="SUPFAM" id="SSF57903">
    <property type="entry name" value="FYVE/PHD zinc finger"/>
    <property type="match status" value="1"/>
</dbReference>
<dbReference type="PANTHER" id="PTHR11550">
    <property type="entry name" value="CTP SYNTHASE"/>
    <property type="match status" value="1"/>
</dbReference>
<dbReference type="STRING" id="300112.A0A4S2KZT5"/>
<dbReference type="InterPro" id="IPR013083">
    <property type="entry name" value="Znf_RING/FYVE/PHD"/>
</dbReference>
<feature type="compositionally biased region" description="Polar residues" evidence="16">
    <location>
        <begin position="184"/>
        <end position="199"/>
    </location>
</feature>
<dbReference type="SMART" id="SM00692">
    <property type="entry name" value="DM3"/>
    <property type="match status" value="1"/>
</dbReference>
<feature type="domain" description="C2H2-type" evidence="17">
    <location>
        <begin position="732"/>
        <end position="757"/>
    </location>
</feature>
<feature type="domain" description="THAP-type" evidence="18">
    <location>
        <begin position="38"/>
        <end position="122"/>
    </location>
</feature>
<dbReference type="Gene3D" id="3.40.50.300">
    <property type="entry name" value="P-loop containing nucleotide triphosphate hydrolases"/>
    <property type="match status" value="2"/>
</dbReference>
<dbReference type="InterPro" id="IPR038441">
    <property type="entry name" value="THAP_Znf_sf"/>
</dbReference>
<dbReference type="InterPro" id="IPR033828">
    <property type="entry name" value="GATase1_CTP_Synthase"/>
</dbReference>
<accession>A0A4S2KZT5</accession>
<feature type="compositionally biased region" description="Basic and acidic residues" evidence="16">
    <location>
        <begin position="202"/>
        <end position="222"/>
    </location>
</feature>
<dbReference type="SMART" id="SM00355">
    <property type="entry name" value="ZnF_C2H2"/>
    <property type="match status" value="1"/>
</dbReference>
<dbReference type="EMBL" id="QBLH01000429">
    <property type="protein sequence ID" value="TGZ55681.1"/>
    <property type="molecule type" value="Genomic_DNA"/>
</dbReference>
<dbReference type="PANTHER" id="PTHR11550:SF0">
    <property type="entry name" value="CTP SYNTHASE-RELATED"/>
    <property type="match status" value="1"/>
</dbReference>
<evidence type="ECO:0000256" key="3">
    <source>
        <dbReference type="ARBA" id="ARBA00022598"/>
    </source>
</evidence>
<dbReference type="SMART" id="SM00391">
    <property type="entry name" value="MBD"/>
    <property type="match status" value="1"/>
</dbReference>
<evidence type="ECO:0000313" key="21">
    <source>
        <dbReference type="Proteomes" id="UP000310200"/>
    </source>
</evidence>
<dbReference type="CDD" id="cd03113">
    <property type="entry name" value="CTPS_N"/>
    <property type="match status" value="1"/>
</dbReference>
<keyword evidence="3 15" id="KW-0436">Ligase</keyword>
<dbReference type="InterPro" id="IPR013087">
    <property type="entry name" value="Znf_C2H2_type"/>
</dbReference>
<keyword evidence="7" id="KW-0862">Zinc</keyword>
<feature type="compositionally biased region" description="Basic and acidic residues" evidence="16">
    <location>
        <begin position="442"/>
        <end position="465"/>
    </location>
</feature>
<dbReference type="InterPro" id="IPR017926">
    <property type="entry name" value="GATASE"/>
</dbReference>
<comment type="function">
    <text evidence="15">Catalyzes the ATP-dependent amination of UTP to CTP with either L-glutamine or ammonia as the source of nitrogen.</text>
</comment>
<protein>
    <recommendedName>
        <fullName evidence="15">CTP synthase</fullName>
        <ecNumber evidence="15">6.3.4.2</ecNumber>
    </recommendedName>
    <alternativeName>
        <fullName evidence="15">UTP--ammonia ligase</fullName>
    </alternativeName>
</protein>
<evidence type="ECO:0000256" key="12">
    <source>
        <dbReference type="ARBA" id="ARBA00047781"/>
    </source>
</evidence>